<reference evidence="3" key="1">
    <citation type="submission" date="2016-02" db="EMBL/GenBank/DDBJ databases">
        <title>Draft genome sequence of Microdochium bolleyi, a fungal endophyte of beachgrass.</title>
        <authorList>
            <consortium name="DOE Joint Genome Institute"/>
            <person name="David A.S."/>
            <person name="May G."/>
            <person name="Haridas S."/>
            <person name="Lim J."/>
            <person name="Wang M."/>
            <person name="Labutti K."/>
            <person name="Lipzen A."/>
            <person name="Barry K."/>
            <person name="Grigoriev I.V."/>
        </authorList>
    </citation>
    <scope>NUCLEOTIDE SEQUENCE [LARGE SCALE GENOMIC DNA]</scope>
    <source>
        <strain evidence="3">J235TASD1</strain>
    </source>
</reference>
<dbReference type="Proteomes" id="UP000070501">
    <property type="component" value="Unassembled WGS sequence"/>
</dbReference>
<dbReference type="AlphaFoldDB" id="A0A136J0D3"/>
<dbReference type="PANTHER" id="PTHR13060">
    <property type="entry name" value="SGT1 PROTEIN HSGT1 SUPPRESSOR OF GCR2"/>
    <property type="match status" value="1"/>
</dbReference>
<dbReference type="EMBL" id="KQ964252">
    <property type="protein sequence ID" value="KXJ90677.1"/>
    <property type="molecule type" value="Genomic_DNA"/>
</dbReference>
<feature type="compositionally biased region" description="Acidic residues" evidence="1">
    <location>
        <begin position="551"/>
        <end position="562"/>
    </location>
</feature>
<evidence type="ECO:0000313" key="3">
    <source>
        <dbReference type="Proteomes" id="UP000070501"/>
    </source>
</evidence>
<feature type="region of interest" description="Disordered" evidence="1">
    <location>
        <begin position="526"/>
        <end position="562"/>
    </location>
</feature>
<organism evidence="2 3">
    <name type="scientific">Microdochium bolleyi</name>
    <dbReference type="NCBI Taxonomy" id="196109"/>
    <lineage>
        <taxon>Eukaryota</taxon>
        <taxon>Fungi</taxon>
        <taxon>Dikarya</taxon>
        <taxon>Ascomycota</taxon>
        <taxon>Pezizomycotina</taxon>
        <taxon>Sordariomycetes</taxon>
        <taxon>Xylariomycetidae</taxon>
        <taxon>Xylariales</taxon>
        <taxon>Microdochiaceae</taxon>
        <taxon>Microdochium</taxon>
    </lineage>
</organism>
<proteinExistence type="predicted"/>
<dbReference type="InParanoid" id="A0A136J0D3"/>
<feature type="compositionally biased region" description="Acidic residues" evidence="1">
    <location>
        <begin position="437"/>
        <end position="463"/>
    </location>
</feature>
<dbReference type="OrthoDB" id="27237at2759"/>
<sequence length="717" mass="80140">MESDNKSDFFKGGFEGFPRQLPENCVEYVLVLIDQHMEMQKLLSELEHVRKLALQKCAELTKDYIWQRDSFQLQIKSKDGLRYLHGITNYGDSVEDEWLIVFVIRELTRSRNDLWAQVTDSDGEFLLIEAADAVPKWLSPEVDSNRAWINQGQLKLITLEASRSEKRALLLTEAVQALQSSQQLTTHSAQVEEEAFYRLKKYPQQIADALHYSVLTVPRKLAHMIDSRPTVIAAAVEAFYARNPVSMKPLVSAPASAHFPPEDLVSVSIKFTKVLFAQLKSQQFASPASWAKVIQAAEAKAEQDETTQRELVRLEMGMKLTSGYEMLANSAGAKDSRLLREFAILLEDLETDIEQEGATALPTDAALKSWAHAGRDDDESWLDINFEDFEHELGGRKSKTRGRQSGFGSASTHADLQKIVSRFESFMNDETAGIDGAELEDMDEDDDPSSDQDTGSEDEDAGVEFDEAQFARMMRDMMGIASGEVPRGDFASKRRSQGTQSFDSQEADDREIRELSAQIQAELNEHGALKLGQGTPKVKTLKNGAKVEGDAGGESEEESDGDVVDVDYNLAKNLLESFKSQAGLAGPAGNILGMLGMQLPRDEQDDLHEDQKRNPLARTYTPRSETERALVDSIKQLEVQCKERIDLLEALRLSRQDDTAPSAATAAESTDLSSKSFFRKHRHKWREPWSAKQPGLAHTTAAVPAPVWVFYKHALHI</sequence>
<dbReference type="STRING" id="196109.A0A136J0D3"/>
<feature type="region of interest" description="Disordered" evidence="1">
    <location>
        <begin position="604"/>
        <end position="625"/>
    </location>
</feature>
<dbReference type="PANTHER" id="PTHR13060:SF0">
    <property type="entry name" value="PROTEIN ECDYSONELESS HOMOLOG"/>
    <property type="match status" value="1"/>
</dbReference>
<feature type="region of interest" description="Disordered" evidence="1">
    <location>
        <begin position="435"/>
        <end position="463"/>
    </location>
</feature>
<dbReference type="Pfam" id="PF07093">
    <property type="entry name" value="SGT1"/>
    <property type="match status" value="1"/>
</dbReference>
<dbReference type="GO" id="GO:0005634">
    <property type="term" value="C:nucleus"/>
    <property type="evidence" value="ECO:0007669"/>
    <property type="project" value="TreeGrafter"/>
</dbReference>
<gene>
    <name evidence="2" type="ORF">Micbo1qcDRAFT_205489</name>
</gene>
<protein>
    <submittedName>
        <fullName evidence="2">SGT1 protein-domain-containing protein</fullName>
    </submittedName>
</protein>
<feature type="region of interest" description="Disordered" evidence="1">
    <location>
        <begin position="483"/>
        <end position="510"/>
    </location>
</feature>
<name>A0A136J0D3_9PEZI</name>
<accession>A0A136J0D3</accession>
<evidence type="ECO:0000313" key="2">
    <source>
        <dbReference type="EMBL" id="KXJ90677.1"/>
    </source>
</evidence>
<dbReference type="InterPro" id="IPR010770">
    <property type="entry name" value="Ecd"/>
</dbReference>
<evidence type="ECO:0000256" key="1">
    <source>
        <dbReference type="SAM" id="MobiDB-lite"/>
    </source>
</evidence>
<keyword evidence="3" id="KW-1185">Reference proteome</keyword>